<sequence length="260" mass="29253">MANKDELKASKKAQRSAKRAKRKETRGQLWQAFKMQKARDKKLIPYMLLGLLAPVLVLLIIGLLIGGTWTWFLPVVGLSIGFALAMWIFTKRLESSFYSEAEGQMGAAGWALENMRSGVGTVWHVKTAAQANQHLDAVHRVIGNPGVVLVGEGDENRVKAMMAREKKTLSRFLGDTPIYEMMAGPGEGQVPVKKLQREMLRFPRNYNKDEANKIASRVDSMEKIRDARAALPKGPLPKGARQQSMNRRARRMQQRQEKRG</sequence>
<gene>
    <name evidence="3" type="ORF">ACFORJ_06490</name>
</gene>
<name>A0ABV7ZQW7_9CORY</name>
<dbReference type="InterPro" id="IPR025445">
    <property type="entry name" value="DUF4191"/>
</dbReference>
<proteinExistence type="predicted"/>
<feature type="transmembrane region" description="Helical" evidence="2">
    <location>
        <begin position="71"/>
        <end position="89"/>
    </location>
</feature>
<feature type="compositionally biased region" description="Basic residues" evidence="1">
    <location>
        <begin position="10"/>
        <end position="24"/>
    </location>
</feature>
<feature type="region of interest" description="Disordered" evidence="1">
    <location>
        <begin position="1"/>
        <end position="25"/>
    </location>
</feature>
<dbReference type="Pfam" id="PF13829">
    <property type="entry name" value="DUF4191"/>
    <property type="match status" value="1"/>
</dbReference>
<feature type="region of interest" description="Disordered" evidence="1">
    <location>
        <begin position="217"/>
        <end position="260"/>
    </location>
</feature>
<evidence type="ECO:0000256" key="2">
    <source>
        <dbReference type="SAM" id="Phobius"/>
    </source>
</evidence>
<dbReference type="Proteomes" id="UP001595751">
    <property type="component" value="Unassembled WGS sequence"/>
</dbReference>
<feature type="transmembrane region" description="Helical" evidence="2">
    <location>
        <begin position="43"/>
        <end position="65"/>
    </location>
</feature>
<dbReference type="RefSeq" id="WP_048742241.1">
    <property type="nucleotide sequence ID" value="NZ_CP047211.1"/>
</dbReference>
<dbReference type="EMBL" id="JBHRZN010000002">
    <property type="protein sequence ID" value="MFC3849812.1"/>
    <property type="molecule type" value="Genomic_DNA"/>
</dbReference>
<reference evidence="4" key="1">
    <citation type="journal article" date="2019" name="Int. J. Syst. Evol. Microbiol.">
        <title>The Global Catalogue of Microorganisms (GCM) 10K type strain sequencing project: providing services to taxonomists for standard genome sequencing and annotation.</title>
        <authorList>
            <consortium name="The Broad Institute Genomics Platform"/>
            <consortium name="The Broad Institute Genome Sequencing Center for Infectious Disease"/>
            <person name="Wu L."/>
            <person name="Ma J."/>
        </authorList>
    </citation>
    <scope>NUCLEOTIDE SEQUENCE [LARGE SCALE GENOMIC DNA]</scope>
    <source>
        <strain evidence="4">CCUG 53252</strain>
    </source>
</reference>
<feature type="compositionally biased region" description="Basic and acidic residues" evidence="1">
    <location>
        <begin position="219"/>
        <end position="228"/>
    </location>
</feature>
<evidence type="ECO:0000313" key="3">
    <source>
        <dbReference type="EMBL" id="MFC3849812.1"/>
    </source>
</evidence>
<protein>
    <submittedName>
        <fullName evidence="3">DUF4191 domain-containing protein</fullName>
    </submittedName>
</protein>
<organism evidence="3 4">
    <name type="scientific">Corynebacterium hansenii</name>
    <dbReference type="NCBI Taxonomy" id="394964"/>
    <lineage>
        <taxon>Bacteria</taxon>
        <taxon>Bacillati</taxon>
        <taxon>Actinomycetota</taxon>
        <taxon>Actinomycetes</taxon>
        <taxon>Mycobacteriales</taxon>
        <taxon>Corynebacteriaceae</taxon>
        <taxon>Corynebacterium</taxon>
    </lineage>
</organism>
<comment type="caution">
    <text evidence="3">The sequence shown here is derived from an EMBL/GenBank/DDBJ whole genome shotgun (WGS) entry which is preliminary data.</text>
</comment>
<evidence type="ECO:0000256" key="1">
    <source>
        <dbReference type="SAM" id="MobiDB-lite"/>
    </source>
</evidence>
<keyword evidence="2" id="KW-1133">Transmembrane helix</keyword>
<keyword evidence="4" id="KW-1185">Reference proteome</keyword>
<keyword evidence="2" id="KW-0472">Membrane</keyword>
<evidence type="ECO:0000313" key="4">
    <source>
        <dbReference type="Proteomes" id="UP001595751"/>
    </source>
</evidence>
<keyword evidence="2" id="KW-0812">Transmembrane</keyword>
<accession>A0ABV7ZQW7</accession>